<dbReference type="PANTHER" id="PTHR10907">
    <property type="entry name" value="REGUCALCIN"/>
    <property type="match status" value="1"/>
</dbReference>
<accession>A0A3D8LE52</accession>
<feature type="binding site" evidence="3">
    <location>
        <position position="25"/>
    </location>
    <ligand>
        <name>a divalent metal cation</name>
        <dbReference type="ChEBI" id="CHEBI:60240"/>
    </ligand>
</feature>
<evidence type="ECO:0000313" key="6">
    <source>
        <dbReference type="Proteomes" id="UP000256708"/>
    </source>
</evidence>
<evidence type="ECO:0000259" key="4">
    <source>
        <dbReference type="Pfam" id="PF08450"/>
    </source>
</evidence>
<evidence type="ECO:0000256" key="1">
    <source>
        <dbReference type="ARBA" id="ARBA00008853"/>
    </source>
</evidence>
<feature type="binding site" evidence="3">
    <location>
        <position position="109"/>
    </location>
    <ligand>
        <name>substrate</name>
    </ligand>
</feature>
<dbReference type="GO" id="GO:0019853">
    <property type="term" value="P:L-ascorbic acid biosynthetic process"/>
    <property type="evidence" value="ECO:0007669"/>
    <property type="project" value="TreeGrafter"/>
</dbReference>
<comment type="cofactor">
    <cofactor evidence="3">
        <name>Zn(2+)</name>
        <dbReference type="ChEBI" id="CHEBI:29105"/>
    </cofactor>
    <text evidence="3">Binds 1 divalent metal cation per subunit.</text>
</comment>
<dbReference type="OrthoDB" id="2633250at2"/>
<dbReference type="SUPFAM" id="SSF63829">
    <property type="entry name" value="Calcium-dependent phosphotriesterase"/>
    <property type="match status" value="1"/>
</dbReference>
<dbReference type="Pfam" id="PF08450">
    <property type="entry name" value="SGL"/>
    <property type="match status" value="1"/>
</dbReference>
<feature type="binding site" evidence="3">
    <location>
        <position position="127"/>
    </location>
    <ligand>
        <name>substrate</name>
    </ligand>
</feature>
<dbReference type="EMBL" id="QRGR01000008">
    <property type="protein sequence ID" value="RDV15633.1"/>
    <property type="molecule type" value="Genomic_DNA"/>
</dbReference>
<proteinExistence type="inferred from homology"/>
<name>A0A3D8LE52_9BACT</name>
<comment type="similarity">
    <text evidence="1">Belongs to the SMP-30/CGR1 family.</text>
</comment>
<feature type="binding site" evidence="3">
    <location>
        <position position="204"/>
    </location>
    <ligand>
        <name>a divalent metal cation</name>
        <dbReference type="ChEBI" id="CHEBI:60240"/>
    </ligand>
</feature>
<comment type="caution">
    <text evidence="5">The sequence shown here is derived from an EMBL/GenBank/DDBJ whole genome shotgun (WGS) entry which is preliminary data.</text>
</comment>
<feature type="domain" description="SMP-30/Gluconolactonase/LRE-like region" evidence="4">
    <location>
        <begin position="23"/>
        <end position="263"/>
    </location>
</feature>
<evidence type="ECO:0000256" key="2">
    <source>
        <dbReference type="PIRSR" id="PIRSR605511-1"/>
    </source>
</evidence>
<feature type="binding site" evidence="3">
    <location>
        <position position="155"/>
    </location>
    <ligand>
        <name>a divalent metal cation</name>
        <dbReference type="ChEBI" id="CHEBI:60240"/>
    </ligand>
</feature>
<dbReference type="InterPro" id="IPR011042">
    <property type="entry name" value="6-blade_b-propeller_TolB-like"/>
</dbReference>
<feature type="active site" description="Proton donor/acceptor" evidence="2">
    <location>
        <position position="204"/>
    </location>
</feature>
<keyword evidence="3" id="KW-0862">Zinc</keyword>
<keyword evidence="3" id="KW-0479">Metal-binding</keyword>
<dbReference type="PRINTS" id="PR01790">
    <property type="entry name" value="SMP30FAMILY"/>
</dbReference>
<dbReference type="PANTHER" id="PTHR10907:SF47">
    <property type="entry name" value="REGUCALCIN"/>
    <property type="match status" value="1"/>
</dbReference>
<dbReference type="RefSeq" id="WP_115565228.1">
    <property type="nucleotide sequence ID" value="NZ_QRGR01000008.1"/>
</dbReference>
<evidence type="ECO:0000313" key="5">
    <source>
        <dbReference type="EMBL" id="RDV15633.1"/>
    </source>
</evidence>
<evidence type="ECO:0000256" key="3">
    <source>
        <dbReference type="PIRSR" id="PIRSR605511-2"/>
    </source>
</evidence>
<feature type="binding site" evidence="3">
    <location>
        <position position="107"/>
    </location>
    <ligand>
        <name>substrate</name>
    </ligand>
</feature>
<organism evidence="5 6">
    <name type="scientific">Pontibacter diazotrophicus</name>
    <dbReference type="NCBI Taxonomy" id="1400979"/>
    <lineage>
        <taxon>Bacteria</taxon>
        <taxon>Pseudomonadati</taxon>
        <taxon>Bacteroidota</taxon>
        <taxon>Cytophagia</taxon>
        <taxon>Cytophagales</taxon>
        <taxon>Hymenobacteraceae</taxon>
        <taxon>Pontibacter</taxon>
    </lineage>
</organism>
<dbReference type="InterPro" id="IPR013658">
    <property type="entry name" value="SGL"/>
</dbReference>
<dbReference type="InterPro" id="IPR005511">
    <property type="entry name" value="SMP-30"/>
</dbReference>
<keyword evidence="6" id="KW-1185">Reference proteome</keyword>
<gene>
    <name evidence="5" type="ORF">DXT99_09125</name>
</gene>
<dbReference type="Proteomes" id="UP000256708">
    <property type="component" value="Unassembled WGS sequence"/>
</dbReference>
<protein>
    <submittedName>
        <fullName evidence="5">SMP-30/gluconolactonase/LRE family protein</fullName>
    </submittedName>
</protein>
<dbReference type="GO" id="GO:0005509">
    <property type="term" value="F:calcium ion binding"/>
    <property type="evidence" value="ECO:0007669"/>
    <property type="project" value="TreeGrafter"/>
</dbReference>
<reference evidence="6" key="1">
    <citation type="submission" date="2018-08" db="EMBL/GenBank/DDBJ databases">
        <authorList>
            <person name="Liu Z.-W."/>
            <person name="Du Z.-J."/>
        </authorList>
    </citation>
    <scope>NUCLEOTIDE SEQUENCE [LARGE SCALE GENOMIC DNA]</scope>
    <source>
        <strain evidence="6">H4X</strain>
    </source>
</reference>
<dbReference type="AlphaFoldDB" id="A0A3D8LE52"/>
<dbReference type="GO" id="GO:0004341">
    <property type="term" value="F:gluconolactonase activity"/>
    <property type="evidence" value="ECO:0007669"/>
    <property type="project" value="TreeGrafter"/>
</dbReference>
<sequence>MTESFSFPQNTTAELVLDAKARLGEGAIWHPTEKRLYWVDIEAAELHIYDPATNKDIQFPAGGKAGTVVPIEGGGVLLAVENSIHRMDTKTGELTLVTKPLDDSLVRFNDGKADPSGRFWVGTMAYDVKEGAAALYRMDKDKSFHRVVDNVTISNGIVWSADKRTMYYIDTPTMTVQAFDYDDKSGEISKGRTVIHIPASGSPDGMTIDAEDKLWIALWGGSAVIRCDPATGEVMQRVEVPALHTTSVAFGGENLDILYITTVREWLTPEQLEKYPGSGGLFAVKPGVRGVPAAFYEGKS</sequence>
<dbReference type="Gene3D" id="2.120.10.30">
    <property type="entry name" value="TolB, C-terminal domain"/>
    <property type="match status" value="1"/>
</dbReference>